<evidence type="ECO:0000313" key="4">
    <source>
        <dbReference type="EMBL" id="QGW26761.1"/>
    </source>
</evidence>
<evidence type="ECO:0000256" key="1">
    <source>
        <dbReference type="SAM" id="Phobius"/>
    </source>
</evidence>
<dbReference type="EMBL" id="CP046566">
    <property type="protein sequence ID" value="QGW26761.1"/>
    <property type="molecule type" value="Genomic_DNA"/>
</dbReference>
<dbReference type="Gene3D" id="2.60.120.1440">
    <property type="match status" value="1"/>
</dbReference>
<dbReference type="Pfam" id="PF16344">
    <property type="entry name" value="FecR_C"/>
    <property type="match status" value="1"/>
</dbReference>
<proteinExistence type="predicted"/>
<keyword evidence="1" id="KW-1133">Transmembrane helix</keyword>
<dbReference type="KEGG" id="fls:GLV81_00350"/>
<dbReference type="Pfam" id="PF04773">
    <property type="entry name" value="FecR"/>
    <property type="match status" value="1"/>
</dbReference>
<dbReference type="Gene3D" id="3.55.50.30">
    <property type="match status" value="1"/>
</dbReference>
<dbReference type="InterPro" id="IPR012373">
    <property type="entry name" value="Ferrdict_sens_TM"/>
</dbReference>
<dbReference type="GO" id="GO:0016989">
    <property type="term" value="F:sigma factor antagonist activity"/>
    <property type="evidence" value="ECO:0007669"/>
    <property type="project" value="TreeGrafter"/>
</dbReference>
<evidence type="ECO:0000313" key="5">
    <source>
        <dbReference type="Proteomes" id="UP000426027"/>
    </source>
</evidence>
<keyword evidence="5" id="KW-1185">Reference proteome</keyword>
<keyword evidence="1" id="KW-0812">Transmembrane</keyword>
<dbReference type="PANTHER" id="PTHR30273:SF2">
    <property type="entry name" value="PROTEIN FECR"/>
    <property type="match status" value="1"/>
</dbReference>
<dbReference type="PANTHER" id="PTHR30273">
    <property type="entry name" value="PERIPLASMIC SIGNAL SENSOR AND SIGMA FACTOR ACTIVATOR FECR-RELATED"/>
    <property type="match status" value="1"/>
</dbReference>
<evidence type="ECO:0000259" key="3">
    <source>
        <dbReference type="Pfam" id="PF16344"/>
    </source>
</evidence>
<reference evidence="4 5" key="1">
    <citation type="submission" date="2019-11" db="EMBL/GenBank/DDBJ databases">
        <authorList>
            <person name="Im W.T."/>
        </authorList>
    </citation>
    <scope>NUCLEOTIDE SEQUENCE [LARGE SCALE GENOMIC DNA]</scope>
    <source>
        <strain evidence="4 5">SB-02</strain>
    </source>
</reference>
<feature type="domain" description="Protein FecR C-terminal" evidence="3">
    <location>
        <begin position="309"/>
        <end position="376"/>
    </location>
</feature>
<dbReference type="RefSeq" id="WP_157475890.1">
    <property type="nucleotide sequence ID" value="NZ_CP046566.1"/>
</dbReference>
<evidence type="ECO:0000259" key="2">
    <source>
        <dbReference type="Pfam" id="PF04773"/>
    </source>
</evidence>
<dbReference type="Proteomes" id="UP000426027">
    <property type="component" value="Chromosome"/>
</dbReference>
<dbReference type="AlphaFoldDB" id="A0A6I6GVM7"/>
<keyword evidence="1" id="KW-0472">Membrane</keyword>
<protein>
    <submittedName>
        <fullName evidence="4">DUF4974 domain-containing protein</fullName>
    </submittedName>
</protein>
<dbReference type="InterPro" id="IPR032508">
    <property type="entry name" value="FecR_C"/>
</dbReference>
<feature type="transmembrane region" description="Helical" evidence="1">
    <location>
        <begin position="76"/>
        <end position="97"/>
    </location>
</feature>
<gene>
    <name evidence="4" type="ORF">GLV81_00350</name>
</gene>
<organism evidence="4 5">
    <name type="scientific">Phnomibacter ginsenosidimutans</name>
    <dbReference type="NCBI Taxonomy" id="2676868"/>
    <lineage>
        <taxon>Bacteria</taxon>
        <taxon>Pseudomonadati</taxon>
        <taxon>Bacteroidota</taxon>
        <taxon>Chitinophagia</taxon>
        <taxon>Chitinophagales</taxon>
        <taxon>Chitinophagaceae</taxon>
        <taxon>Phnomibacter</taxon>
    </lineage>
</organism>
<dbReference type="InterPro" id="IPR006860">
    <property type="entry name" value="FecR"/>
</dbReference>
<accession>A0A6I6GVM7</accession>
<name>A0A6I6GVM7_9BACT</name>
<dbReference type="PIRSF" id="PIRSF018266">
    <property type="entry name" value="FecR"/>
    <property type="match status" value="1"/>
</dbReference>
<sequence length="378" mass="42033">MSENSTPSRLEEIAARIADGSASDEQMQRYLHWMEAAETSASQTDIPDPYEIEFLLQQRIWQAAGITPVRQVRRPVLRWLAAAAILLVIVTGTWWYLQPGKPSGDQLTNQSQPKHDRMPGGNKAMLRLADGTLVPLDSSANLSFLQQADARLDAGEGQLSYSGHDATIENHELITPAGGQFQLTLPDGSNVWLNAASSISFPTAFGGQERRVRISGEAYFEVAHDAAKPFKVDIEGKATVTVLGTHFNINAYADDNAIRTTLLEGKVQVETGSSQRQLLPGDQGIVRGAEPVQVRQVNTEGVMAWMNQQFYFDNADIHLLMKELSRWYGVQVEYRNQKTLNRFSGYLPRQARLSEIIKILKLSGIQLELDEKTLIVND</sequence>
<feature type="domain" description="FecR protein" evidence="2">
    <location>
        <begin position="173"/>
        <end position="268"/>
    </location>
</feature>